<evidence type="ECO:0000313" key="2">
    <source>
        <dbReference type="Ensembl" id="ENSMPUP00000003228.1"/>
    </source>
</evidence>
<dbReference type="EMBL" id="AEYP01015328">
    <property type="status" value="NOT_ANNOTATED_CDS"/>
    <property type="molecule type" value="Genomic_DNA"/>
</dbReference>
<dbReference type="Ensembl" id="ENSMPUT00000003293.1">
    <property type="protein sequence ID" value="ENSMPUP00000003228.1"/>
    <property type="gene ID" value="ENSMPUG00000003260.1"/>
</dbReference>
<dbReference type="AlphaFoldDB" id="M3XVX8"/>
<proteinExistence type="predicted"/>
<dbReference type="InParanoid" id="M3XVX8"/>
<dbReference type="HOGENOM" id="CLU_2497304_0_0_1"/>
<protein>
    <submittedName>
        <fullName evidence="2">Uncharacterized protein</fullName>
    </submittedName>
</protein>
<organism evidence="2">
    <name type="scientific">Mustela putorius furo</name>
    <name type="common">European domestic ferret</name>
    <name type="synonym">Mustela furo</name>
    <dbReference type="NCBI Taxonomy" id="9669"/>
    <lineage>
        <taxon>Eukaryota</taxon>
        <taxon>Metazoa</taxon>
        <taxon>Chordata</taxon>
        <taxon>Craniata</taxon>
        <taxon>Vertebrata</taxon>
        <taxon>Euteleostomi</taxon>
        <taxon>Mammalia</taxon>
        <taxon>Eutheria</taxon>
        <taxon>Laurasiatheria</taxon>
        <taxon>Carnivora</taxon>
        <taxon>Caniformia</taxon>
        <taxon>Musteloidea</taxon>
        <taxon>Mustelidae</taxon>
        <taxon>Mustelinae</taxon>
        <taxon>Mustela</taxon>
    </lineage>
</organism>
<feature type="region of interest" description="Disordered" evidence="1">
    <location>
        <begin position="1"/>
        <end position="86"/>
    </location>
</feature>
<dbReference type="EMBL" id="AEYP01015329">
    <property type="status" value="NOT_ANNOTATED_CDS"/>
    <property type="molecule type" value="Genomic_DNA"/>
</dbReference>
<sequence>MSEMSETDPKDHTVRIPSQIWRPQGNEAVCSGKQPGREVQPQPAPTAQRVRPPSWLPQKNSLHSSQPHLEQNTSTEEPNQPQNFER</sequence>
<evidence type="ECO:0000256" key="1">
    <source>
        <dbReference type="SAM" id="MobiDB-lite"/>
    </source>
</evidence>
<name>M3XVX8_MUSPF</name>
<feature type="compositionally biased region" description="Polar residues" evidence="1">
    <location>
        <begin position="57"/>
        <end position="86"/>
    </location>
</feature>
<reference evidence="2" key="1">
    <citation type="submission" date="2024-06" db="UniProtKB">
        <authorList>
            <consortium name="Ensembl"/>
        </authorList>
    </citation>
    <scope>IDENTIFICATION</scope>
</reference>
<accession>M3XVX8</accession>
<dbReference type="EMBL" id="AEYP01015327">
    <property type="status" value="NOT_ANNOTATED_CDS"/>
    <property type="molecule type" value="Genomic_DNA"/>
</dbReference>